<dbReference type="EMBL" id="RPDH01000001">
    <property type="protein sequence ID" value="RPE13008.1"/>
    <property type="molecule type" value="Genomic_DNA"/>
</dbReference>
<name>A0A3N4PYH8_9BACT</name>
<organism evidence="1 2">
    <name type="scientific">Chitinophaga lutea</name>
    <dbReference type="NCBI Taxonomy" id="2488634"/>
    <lineage>
        <taxon>Bacteria</taxon>
        <taxon>Pseudomonadati</taxon>
        <taxon>Bacteroidota</taxon>
        <taxon>Chitinophagia</taxon>
        <taxon>Chitinophagales</taxon>
        <taxon>Chitinophagaceae</taxon>
        <taxon>Chitinophaga</taxon>
    </lineage>
</organism>
<dbReference type="Gene3D" id="2.50.20.10">
    <property type="entry name" value="Lipoprotein localisation LolA/LolB/LppX"/>
    <property type="match status" value="1"/>
</dbReference>
<reference evidence="1 2" key="1">
    <citation type="submission" date="2018-11" db="EMBL/GenBank/DDBJ databases">
        <title>Chitinophaga lutea sp.nov., isolate from arsenic contaminated soil.</title>
        <authorList>
            <person name="Zong Y."/>
        </authorList>
    </citation>
    <scope>NUCLEOTIDE SEQUENCE [LARGE SCALE GENOMIC DNA]</scope>
    <source>
        <strain evidence="1 2">ZY74</strain>
    </source>
</reference>
<keyword evidence="2" id="KW-1185">Reference proteome</keyword>
<keyword evidence="1" id="KW-0449">Lipoprotein</keyword>
<gene>
    <name evidence="1" type="ORF">EGT74_05580</name>
</gene>
<evidence type="ECO:0000313" key="1">
    <source>
        <dbReference type="EMBL" id="RPE13008.1"/>
    </source>
</evidence>
<protein>
    <submittedName>
        <fullName evidence="1">Outer membrane lipoprotein-sorting protein</fullName>
    </submittedName>
</protein>
<comment type="caution">
    <text evidence="1">The sequence shown here is derived from an EMBL/GenBank/DDBJ whole genome shotgun (WGS) entry which is preliminary data.</text>
</comment>
<dbReference type="AlphaFoldDB" id="A0A3N4PYH8"/>
<evidence type="ECO:0000313" key="2">
    <source>
        <dbReference type="Proteomes" id="UP000278351"/>
    </source>
</evidence>
<accession>A0A3N4PYH8</accession>
<dbReference type="Proteomes" id="UP000278351">
    <property type="component" value="Unassembled WGS sequence"/>
</dbReference>
<sequence length="278" mass="30740">MAGYLELLHGRKTKLILPFSGKGYICNSNKDTFTKNHFMKAIRTLTLSFILAGAAFCAQAQTVDEVVNKYVEALGGADKIKAVKAQQAEGTMTMQGLDIPLKVITIHKKGIRVEFDVMGTSNITVMTPTAGWMLMPINQQTTPVDADAATVKEAAVDLDLTGELYDYKTKGNKAELVGKETLEGQELYKIKLTRTDGSATDYFLDAGTYHIAKKITIKKMEGQEVEVTELLSNYKKTPEGFVYAETVEQLPIGMKMNFSKVQINPPVDEKIFEKPKQP</sequence>
<proteinExistence type="predicted"/>